<comment type="caution">
    <text evidence="2">The sequence shown here is derived from an EMBL/GenBank/DDBJ whole genome shotgun (WGS) entry which is preliminary data.</text>
</comment>
<evidence type="ECO:0000313" key="2">
    <source>
        <dbReference type="EMBL" id="MFC4560163.1"/>
    </source>
</evidence>
<dbReference type="SUPFAM" id="SSF55729">
    <property type="entry name" value="Acyl-CoA N-acyltransferases (Nat)"/>
    <property type="match status" value="1"/>
</dbReference>
<dbReference type="GO" id="GO:0016746">
    <property type="term" value="F:acyltransferase activity"/>
    <property type="evidence" value="ECO:0007669"/>
    <property type="project" value="UniProtKB-KW"/>
</dbReference>
<feature type="domain" description="N-acetyltransferase" evidence="1">
    <location>
        <begin position="3"/>
        <end position="166"/>
    </location>
</feature>
<dbReference type="CDD" id="cd04301">
    <property type="entry name" value="NAT_SF"/>
    <property type="match status" value="1"/>
</dbReference>
<dbReference type="EMBL" id="JBHSFU010000015">
    <property type="protein sequence ID" value="MFC4560163.1"/>
    <property type="molecule type" value="Genomic_DNA"/>
</dbReference>
<protein>
    <submittedName>
        <fullName evidence="2">GNAT family N-acetyltransferase</fullName>
        <ecNumber evidence="2">2.3.1.-</ecNumber>
    </submittedName>
</protein>
<keyword evidence="2" id="KW-0808">Transferase</keyword>
<dbReference type="InterPro" id="IPR000182">
    <property type="entry name" value="GNAT_dom"/>
</dbReference>
<sequence length="167" mass="19052">MEVTIAKPSEHHTEGIASVCAAGWRQTVEGKLSVAYQEQNVEFWYNHQRVRDDIKAGNYSHVALHNLEVVGVAGGGMTGPKTGEVFVLYVDESCRYQGIGRQLLEALTDEQIELGANEQWVSVQEDNQYGIPFYEARGFIFQEKRITETETGEKQVSRRYLRKLRER</sequence>
<name>A0ABV9DP20_9BACI</name>
<proteinExistence type="predicted"/>
<evidence type="ECO:0000313" key="3">
    <source>
        <dbReference type="Proteomes" id="UP001595989"/>
    </source>
</evidence>
<organism evidence="2 3">
    <name type="scientific">Virgibacillus kekensis</name>
    <dbReference type="NCBI Taxonomy" id="202261"/>
    <lineage>
        <taxon>Bacteria</taxon>
        <taxon>Bacillati</taxon>
        <taxon>Bacillota</taxon>
        <taxon>Bacilli</taxon>
        <taxon>Bacillales</taxon>
        <taxon>Bacillaceae</taxon>
        <taxon>Virgibacillus</taxon>
    </lineage>
</organism>
<keyword evidence="3" id="KW-1185">Reference proteome</keyword>
<gene>
    <name evidence="2" type="ORF">ACFO3D_18560</name>
</gene>
<dbReference type="Pfam" id="PF00583">
    <property type="entry name" value="Acetyltransf_1"/>
    <property type="match status" value="1"/>
</dbReference>
<evidence type="ECO:0000259" key="1">
    <source>
        <dbReference type="PROSITE" id="PS51186"/>
    </source>
</evidence>
<dbReference type="InterPro" id="IPR016181">
    <property type="entry name" value="Acyl_CoA_acyltransferase"/>
</dbReference>
<dbReference type="EC" id="2.3.1.-" evidence="2"/>
<dbReference type="Proteomes" id="UP001595989">
    <property type="component" value="Unassembled WGS sequence"/>
</dbReference>
<accession>A0ABV9DP20</accession>
<dbReference type="PROSITE" id="PS51186">
    <property type="entry name" value="GNAT"/>
    <property type="match status" value="1"/>
</dbReference>
<keyword evidence="2" id="KW-0012">Acyltransferase</keyword>
<dbReference type="Gene3D" id="3.40.630.30">
    <property type="match status" value="1"/>
</dbReference>
<dbReference type="RefSeq" id="WP_390299761.1">
    <property type="nucleotide sequence ID" value="NZ_JBHSFU010000015.1"/>
</dbReference>
<reference evidence="3" key="1">
    <citation type="journal article" date="2019" name="Int. J. Syst. Evol. Microbiol.">
        <title>The Global Catalogue of Microorganisms (GCM) 10K type strain sequencing project: providing services to taxonomists for standard genome sequencing and annotation.</title>
        <authorList>
            <consortium name="The Broad Institute Genomics Platform"/>
            <consortium name="The Broad Institute Genome Sequencing Center for Infectious Disease"/>
            <person name="Wu L."/>
            <person name="Ma J."/>
        </authorList>
    </citation>
    <scope>NUCLEOTIDE SEQUENCE [LARGE SCALE GENOMIC DNA]</scope>
    <source>
        <strain evidence="3">CGMCC 4.7426</strain>
    </source>
</reference>